<dbReference type="InterPro" id="IPR013270">
    <property type="entry name" value="CD47_Vset"/>
</dbReference>
<dbReference type="InterPro" id="IPR036179">
    <property type="entry name" value="Ig-like_dom_sf"/>
</dbReference>
<dbReference type="Proteomes" id="UP000545435">
    <property type="component" value="Unassembled WGS sequence"/>
</dbReference>
<accession>A0A7L0CP36</accession>
<keyword evidence="18" id="KW-1185">Reference proteome</keyword>
<protein>
    <recommendedName>
        <fullName evidence="2">Leukocyte surface antigen CD47</fullName>
    </recommendedName>
    <alternativeName>
        <fullName evidence="14">Integrin-associated protein</fullName>
    </alternativeName>
</protein>
<keyword evidence="3" id="KW-1003">Cell membrane</keyword>
<comment type="subcellular location">
    <subcellularLocation>
        <location evidence="1">Cell membrane</location>
        <topology evidence="1">Multi-pass membrane protein</topology>
    </subcellularLocation>
</comment>
<feature type="transmembrane region" description="Helical" evidence="15">
    <location>
        <begin position="160"/>
        <end position="183"/>
    </location>
</feature>
<evidence type="ECO:0000256" key="15">
    <source>
        <dbReference type="SAM" id="Phobius"/>
    </source>
</evidence>
<sequence>GSAQLLFNATDVVTKTDCNETVILPCLVLNLHENDATTMFVTWKRREKIIFSYDGARKETFRDQTVPSANLVSEADLHKGIASLRVNSAEAEVGNYTCEVTESNREGETSFELKKYPGSWFLLLERAIIISLLFSIIFLFSVQLTLIGKYWLFYSLQLHIYFKIICICALHCKSRISVLLISIQMFTDGYTVQNQTGLGLIVVPAVIFVPLQYLKFGMVFDGLPQAAYVLVGLQFLGYVIAVAGFVLCVS</sequence>
<dbReference type="GO" id="GO:0005886">
    <property type="term" value="C:plasma membrane"/>
    <property type="evidence" value="ECO:0007669"/>
    <property type="project" value="UniProtKB-SubCell"/>
</dbReference>
<evidence type="ECO:0000256" key="1">
    <source>
        <dbReference type="ARBA" id="ARBA00004651"/>
    </source>
</evidence>
<feature type="transmembrane region" description="Helical" evidence="15">
    <location>
        <begin position="226"/>
        <end position="249"/>
    </location>
</feature>
<dbReference type="GO" id="GO:0050729">
    <property type="term" value="P:positive regulation of inflammatory response"/>
    <property type="evidence" value="ECO:0007669"/>
    <property type="project" value="InterPro"/>
</dbReference>
<keyword evidence="8 15" id="KW-1133">Transmembrane helix</keyword>
<evidence type="ECO:0000259" key="16">
    <source>
        <dbReference type="PROSITE" id="PS50835"/>
    </source>
</evidence>
<dbReference type="AlphaFoldDB" id="A0A7L0CP36"/>
<dbReference type="InterPro" id="IPR013783">
    <property type="entry name" value="Ig-like_fold"/>
</dbReference>
<dbReference type="Pfam" id="PF04549">
    <property type="entry name" value="CD47"/>
    <property type="match status" value="1"/>
</dbReference>
<evidence type="ECO:0000256" key="8">
    <source>
        <dbReference type="ARBA" id="ARBA00022989"/>
    </source>
</evidence>
<dbReference type="SUPFAM" id="SSF48726">
    <property type="entry name" value="Immunoglobulin"/>
    <property type="match status" value="1"/>
</dbReference>
<keyword evidence="13" id="KW-0393">Immunoglobulin domain</keyword>
<keyword evidence="12" id="KW-0873">Pyrrolidone carboxylic acid</keyword>
<evidence type="ECO:0000256" key="6">
    <source>
        <dbReference type="ARBA" id="ARBA00022729"/>
    </source>
</evidence>
<feature type="non-terminal residue" evidence="17">
    <location>
        <position position="1"/>
    </location>
</feature>
<evidence type="ECO:0000256" key="2">
    <source>
        <dbReference type="ARBA" id="ARBA00015454"/>
    </source>
</evidence>
<dbReference type="CDD" id="cd16090">
    <property type="entry name" value="IgV_CD47"/>
    <property type="match status" value="1"/>
</dbReference>
<dbReference type="PANTHER" id="PTHR10613:SF0">
    <property type="entry name" value="LEUKOCYTE SURFACE ANTIGEN CD47"/>
    <property type="match status" value="1"/>
</dbReference>
<dbReference type="PANTHER" id="PTHR10613">
    <property type="entry name" value="LEUKOCYTE SURFACE ANTIGEN CD47"/>
    <property type="match status" value="1"/>
</dbReference>
<keyword evidence="4" id="KW-0597">Phosphoprotein</keyword>
<evidence type="ECO:0000256" key="12">
    <source>
        <dbReference type="ARBA" id="ARBA00023283"/>
    </source>
</evidence>
<keyword evidence="10" id="KW-1015">Disulfide bond</keyword>
<dbReference type="InterPro" id="IPR006704">
    <property type="entry name" value="CD47"/>
</dbReference>
<organism evidence="17 18">
    <name type="scientific">Rostratula benghalensis</name>
    <name type="common">greater painted-snipe</name>
    <dbReference type="NCBI Taxonomy" id="118793"/>
    <lineage>
        <taxon>Eukaryota</taxon>
        <taxon>Metazoa</taxon>
        <taxon>Chordata</taxon>
        <taxon>Craniata</taxon>
        <taxon>Vertebrata</taxon>
        <taxon>Euteleostomi</taxon>
        <taxon>Archelosauria</taxon>
        <taxon>Archosauria</taxon>
        <taxon>Dinosauria</taxon>
        <taxon>Saurischia</taxon>
        <taxon>Theropoda</taxon>
        <taxon>Coelurosauria</taxon>
        <taxon>Aves</taxon>
        <taxon>Neognathae</taxon>
        <taxon>Neoaves</taxon>
        <taxon>Charadriiformes</taxon>
        <taxon>Rostratulidae</taxon>
        <taxon>Rostratula</taxon>
    </lineage>
</organism>
<dbReference type="InterPro" id="IPR013147">
    <property type="entry name" value="CD47-like_TM"/>
</dbReference>
<evidence type="ECO:0000256" key="9">
    <source>
        <dbReference type="ARBA" id="ARBA00023136"/>
    </source>
</evidence>
<dbReference type="GO" id="GO:0050766">
    <property type="term" value="P:positive regulation of phagocytosis"/>
    <property type="evidence" value="ECO:0007669"/>
    <property type="project" value="InterPro"/>
</dbReference>
<keyword evidence="7" id="KW-0130">Cell adhesion</keyword>
<dbReference type="Gene3D" id="2.60.40.10">
    <property type="entry name" value="Immunoglobulins"/>
    <property type="match status" value="1"/>
</dbReference>
<dbReference type="GO" id="GO:0070053">
    <property type="term" value="F:thrombospondin receptor activity"/>
    <property type="evidence" value="ECO:0007669"/>
    <property type="project" value="InterPro"/>
</dbReference>
<evidence type="ECO:0000256" key="5">
    <source>
        <dbReference type="ARBA" id="ARBA00022692"/>
    </source>
</evidence>
<dbReference type="PROSITE" id="PS50835">
    <property type="entry name" value="IG_LIKE"/>
    <property type="match status" value="1"/>
</dbReference>
<dbReference type="EMBL" id="VXAI01000027">
    <property type="protein sequence ID" value="NXJ61545.1"/>
    <property type="molecule type" value="Genomic_DNA"/>
</dbReference>
<feature type="domain" description="Ig-like" evidence="16">
    <location>
        <begin position="19"/>
        <end position="114"/>
    </location>
</feature>
<evidence type="ECO:0000256" key="11">
    <source>
        <dbReference type="ARBA" id="ARBA00023180"/>
    </source>
</evidence>
<reference evidence="17 18" key="1">
    <citation type="submission" date="2019-09" db="EMBL/GenBank/DDBJ databases">
        <title>Bird 10,000 Genomes (B10K) Project - Family phase.</title>
        <authorList>
            <person name="Zhang G."/>
        </authorList>
    </citation>
    <scope>NUCLEOTIDE SEQUENCE [LARGE SCALE GENOMIC DNA]</scope>
    <source>
        <strain evidence="17">B10K-DU-006-20</strain>
        <tissue evidence="17">Mixed tissue sample</tissue>
    </source>
</reference>
<keyword evidence="11" id="KW-0325">Glycoprotein</keyword>
<dbReference type="Pfam" id="PF08204">
    <property type="entry name" value="V-set_CD47"/>
    <property type="match status" value="1"/>
</dbReference>
<evidence type="ECO:0000313" key="18">
    <source>
        <dbReference type="Proteomes" id="UP000545435"/>
    </source>
</evidence>
<evidence type="ECO:0000256" key="4">
    <source>
        <dbReference type="ARBA" id="ARBA00022553"/>
    </source>
</evidence>
<dbReference type="InterPro" id="IPR037805">
    <property type="entry name" value="IgV_CD47"/>
</dbReference>
<evidence type="ECO:0000313" key="17">
    <source>
        <dbReference type="EMBL" id="NXJ61545.1"/>
    </source>
</evidence>
<feature type="transmembrane region" description="Helical" evidence="15">
    <location>
        <begin position="195"/>
        <end position="214"/>
    </location>
</feature>
<evidence type="ECO:0000256" key="3">
    <source>
        <dbReference type="ARBA" id="ARBA00022475"/>
    </source>
</evidence>
<evidence type="ECO:0000256" key="13">
    <source>
        <dbReference type="ARBA" id="ARBA00023319"/>
    </source>
</evidence>
<gene>
    <name evidence="17" type="primary">Cd47</name>
    <name evidence="17" type="ORF">ROSBEN_R00601</name>
</gene>
<proteinExistence type="predicted"/>
<keyword evidence="6" id="KW-0732">Signal</keyword>
<feature type="non-terminal residue" evidence="17">
    <location>
        <position position="250"/>
    </location>
</feature>
<keyword evidence="5 15" id="KW-0812">Transmembrane</keyword>
<evidence type="ECO:0000256" key="10">
    <source>
        <dbReference type="ARBA" id="ARBA00023157"/>
    </source>
</evidence>
<dbReference type="GO" id="GO:0070062">
    <property type="term" value="C:extracellular exosome"/>
    <property type="evidence" value="ECO:0007669"/>
    <property type="project" value="TreeGrafter"/>
</dbReference>
<evidence type="ECO:0000256" key="7">
    <source>
        <dbReference type="ARBA" id="ARBA00022889"/>
    </source>
</evidence>
<name>A0A7L0CP36_9CHAR</name>
<dbReference type="InterPro" id="IPR007110">
    <property type="entry name" value="Ig-like_dom"/>
</dbReference>
<dbReference type="GO" id="GO:0007155">
    <property type="term" value="P:cell adhesion"/>
    <property type="evidence" value="ECO:0007669"/>
    <property type="project" value="UniProtKB-KW"/>
</dbReference>
<evidence type="ECO:0000256" key="14">
    <source>
        <dbReference type="ARBA" id="ARBA00033289"/>
    </source>
</evidence>
<comment type="caution">
    <text evidence="17">The sequence shown here is derived from an EMBL/GenBank/DDBJ whole genome shotgun (WGS) entry which is preliminary data.</text>
</comment>
<feature type="transmembrane region" description="Helical" evidence="15">
    <location>
        <begin position="120"/>
        <end position="140"/>
    </location>
</feature>
<dbReference type="GO" id="GO:0022409">
    <property type="term" value="P:positive regulation of cell-cell adhesion"/>
    <property type="evidence" value="ECO:0007669"/>
    <property type="project" value="InterPro"/>
</dbReference>
<keyword evidence="9 15" id="KW-0472">Membrane</keyword>